<dbReference type="InterPro" id="IPR006710">
    <property type="entry name" value="Glyco_hydro_43"/>
</dbReference>
<reference evidence="7" key="1">
    <citation type="journal article" date="2019" name="Int. J. Syst. Evol. Microbiol.">
        <title>The Global Catalogue of Microorganisms (GCM) 10K type strain sequencing project: providing services to taxonomists for standard genome sequencing and annotation.</title>
        <authorList>
            <consortium name="The Broad Institute Genomics Platform"/>
            <consortium name="The Broad Institute Genome Sequencing Center for Infectious Disease"/>
            <person name="Wu L."/>
            <person name="Ma J."/>
        </authorList>
    </citation>
    <scope>NUCLEOTIDE SEQUENCE [LARGE SCALE GENOMIC DNA]</scope>
    <source>
        <strain evidence="7">JCM 17386</strain>
    </source>
</reference>
<keyword evidence="7" id="KW-1185">Reference proteome</keyword>
<evidence type="ECO:0000313" key="6">
    <source>
        <dbReference type="EMBL" id="GAA4135879.1"/>
    </source>
</evidence>
<evidence type="ECO:0000313" key="7">
    <source>
        <dbReference type="Proteomes" id="UP001501333"/>
    </source>
</evidence>
<feature type="domain" description="Beta-xylosidase C-terminal Concanavalin A-like" evidence="5">
    <location>
        <begin position="314"/>
        <end position="503"/>
    </location>
</feature>
<dbReference type="SUPFAM" id="SSF49899">
    <property type="entry name" value="Concanavalin A-like lectins/glucanases"/>
    <property type="match status" value="1"/>
</dbReference>
<comment type="similarity">
    <text evidence="1 4">Belongs to the glycosyl hydrolase 43 family.</text>
</comment>
<dbReference type="EMBL" id="BAABAO010000013">
    <property type="protein sequence ID" value="GAA4135879.1"/>
    <property type="molecule type" value="Genomic_DNA"/>
</dbReference>
<evidence type="ECO:0000256" key="1">
    <source>
        <dbReference type="ARBA" id="ARBA00009865"/>
    </source>
</evidence>
<dbReference type="PANTHER" id="PTHR42812">
    <property type="entry name" value="BETA-XYLOSIDASE"/>
    <property type="match status" value="1"/>
</dbReference>
<name>A0ABP7YGP6_9FLAO</name>
<gene>
    <name evidence="6" type="ORF">GCM10022250_31790</name>
</gene>
<dbReference type="InterPro" id="IPR041542">
    <property type="entry name" value="GH43_C2"/>
</dbReference>
<evidence type="ECO:0000256" key="3">
    <source>
        <dbReference type="ARBA" id="ARBA00023295"/>
    </source>
</evidence>
<protein>
    <submittedName>
        <fullName evidence="6">Glycoside hydrolase 43 family protein</fullName>
    </submittedName>
</protein>
<evidence type="ECO:0000256" key="2">
    <source>
        <dbReference type="ARBA" id="ARBA00022801"/>
    </source>
</evidence>
<dbReference type="InterPro" id="IPR013320">
    <property type="entry name" value="ConA-like_dom_sf"/>
</dbReference>
<sequence length="505" mass="56851">MPDNGDGTYTNPIIHADYSDPDVVRVGDDYYMTASSFNCIPGLPILHSKDLVNWKIIGHALIKQPPFENYDKVQHGNGVWAPSITYHKNEFYIYYPDPDFGIYMIKAKKAEGPWSDPILVKAGKGLIDPSPLWDTDGKAYLAHAFAGSRAQIKSLLVVCTMNPEGTVVNNDEVMVIDGHKGEETIEGPKFYKRNGYYYIFAPAGGVPTGWQTILRSKNVFGPYETKKVLEQGSTKINGPHQGAWVTTQTGEDWFFHFQDRGAYGRIVHLQPMKWVNDWPVMGEDFDKNGIGEPVTTYKKPNVGKKYPIEVPATSDEFSEPKLGLQWQWQANKQTNFGFPTSLGYLNLFCNTTTKNIFNAPNLLLQKFPAEEFTATTKLTFNARLNGESTGLIIMGLDYSYLNLKNENGKLYLNQKTGTFDQTVLETETKPVLIDQNTIYLRVNITKGGICNFSYSLDDKNYQTIGKDFKAREGRWIGAKVGLFALGEIVKNDSGNVEVDWFRIVK</sequence>
<dbReference type="Proteomes" id="UP001501333">
    <property type="component" value="Unassembled WGS sequence"/>
</dbReference>
<dbReference type="InterPro" id="IPR051795">
    <property type="entry name" value="Glycosyl_Hydrlase_43"/>
</dbReference>
<comment type="caution">
    <text evidence="6">The sequence shown here is derived from an EMBL/GenBank/DDBJ whole genome shotgun (WGS) entry which is preliminary data.</text>
</comment>
<dbReference type="CDD" id="cd09001">
    <property type="entry name" value="GH43_FsAxh1-like"/>
    <property type="match status" value="1"/>
</dbReference>
<dbReference type="InterPro" id="IPR023296">
    <property type="entry name" value="Glyco_hydro_beta-prop_sf"/>
</dbReference>
<dbReference type="PANTHER" id="PTHR42812:SF12">
    <property type="entry name" value="BETA-XYLOSIDASE-RELATED"/>
    <property type="match status" value="1"/>
</dbReference>
<organism evidence="6 7">
    <name type="scientific">Flavobacterium chungbukense</name>
    <dbReference type="NCBI Taxonomy" id="877464"/>
    <lineage>
        <taxon>Bacteria</taxon>
        <taxon>Pseudomonadati</taxon>
        <taxon>Bacteroidota</taxon>
        <taxon>Flavobacteriia</taxon>
        <taxon>Flavobacteriales</taxon>
        <taxon>Flavobacteriaceae</taxon>
        <taxon>Flavobacterium</taxon>
    </lineage>
</organism>
<proteinExistence type="inferred from homology"/>
<keyword evidence="3 4" id="KW-0326">Glycosidase</keyword>
<accession>A0ABP7YGP6</accession>
<dbReference type="Pfam" id="PF17851">
    <property type="entry name" value="GH43_C2"/>
    <property type="match status" value="1"/>
</dbReference>
<keyword evidence="2 4" id="KW-0378">Hydrolase</keyword>
<dbReference type="SUPFAM" id="SSF75005">
    <property type="entry name" value="Arabinanase/levansucrase/invertase"/>
    <property type="match status" value="1"/>
</dbReference>
<dbReference type="Gene3D" id="2.115.10.20">
    <property type="entry name" value="Glycosyl hydrolase domain, family 43"/>
    <property type="match status" value="1"/>
</dbReference>
<dbReference type="GO" id="GO:0016787">
    <property type="term" value="F:hydrolase activity"/>
    <property type="evidence" value="ECO:0007669"/>
    <property type="project" value="UniProtKB-KW"/>
</dbReference>
<dbReference type="Gene3D" id="2.60.120.200">
    <property type="match status" value="1"/>
</dbReference>
<evidence type="ECO:0000256" key="4">
    <source>
        <dbReference type="RuleBase" id="RU361187"/>
    </source>
</evidence>
<evidence type="ECO:0000259" key="5">
    <source>
        <dbReference type="Pfam" id="PF17851"/>
    </source>
</evidence>
<dbReference type="Pfam" id="PF04616">
    <property type="entry name" value="Glyco_hydro_43"/>
    <property type="match status" value="1"/>
</dbReference>